<comment type="similarity">
    <text evidence="1 6">Belongs to the peptidase A1 family.</text>
</comment>
<dbReference type="InterPro" id="IPR034164">
    <property type="entry name" value="Pepsin-like_dom"/>
</dbReference>
<evidence type="ECO:0000256" key="4">
    <source>
        <dbReference type="ARBA" id="ARBA00022801"/>
    </source>
</evidence>
<dbReference type="SUPFAM" id="SSF50630">
    <property type="entry name" value="Acid proteases"/>
    <property type="match status" value="1"/>
</dbReference>
<protein>
    <submittedName>
        <fullName evidence="8">Acid protease</fullName>
    </submittedName>
</protein>
<feature type="active site" evidence="5">
    <location>
        <position position="36"/>
    </location>
</feature>
<dbReference type="InterPro" id="IPR021109">
    <property type="entry name" value="Peptidase_aspartic_dom_sf"/>
</dbReference>
<keyword evidence="3 6" id="KW-0064">Aspartyl protease</keyword>
<dbReference type="GO" id="GO:0006508">
    <property type="term" value="P:proteolysis"/>
    <property type="evidence" value="ECO:0007669"/>
    <property type="project" value="UniProtKB-KW"/>
</dbReference>
<dbReference type="InterPro" id="IPR033121">
    <property type="entry name" value="PEPTIDASE_A1"/>
</dbReference>
<gene>
    <name evidence="8" type="ORF">DMC30DRAFT_333984</name>
</gene>
<evidence type="ECO:0000256" key="5">
    <source>
        <dbReference type="PIRSR" id="PIRSR601461-1"/>
    </source>
</evidence>
<evidence type="ECO:0000256" key="3">
    <source>
        <dbReference type="ARBA" id="ARBA00022750"/>
    </source>
</evidence>
<keyword evidence="2 6" id="KW-0645">Protease</keyword>
<dbReference type="PANTHER" id="PTHR47966:SF51">
    <property type="entry name" value="BETA-SITE APP-CLEAVING ENZYME, ISOFORM A-RELATED"/>
    <property type="match status" value="1"/>
</dbReference>
<evidence type="ECO:0000256" key="2">
    <source>
        <dbReference type="ARBA" id="ARBA00022670"/>
    </source>
</evidence>
<dbReference type="STRING" id="5288.A0A5C5FZ44"/>
<dbReference type="GO" id="GO:0004190">
    <property type="term" value="F:aspartic-type endopeptidase activity"/>
    <property type="evidence" value="ECO:0007669"/>
    <property type="project" value="UniProtKB-KW"/>
</dbReference>
<keyword evidence="4 6" id="KW-0378">Hydrolase</keyword>
<feature type="domain" description="Peptidase A1" evidence="7">
    <location>
        <begin position="18"/>
        <end position="315"/>
    </location>
</feature>
<dbReference type="FunFam" id="2.40.70.10:FF:000115">
    <property type="entry name" value="Lysosomal aspartic protease"/>
    <property type="match status" value="1"/>
</dbReference>
<sequence length="318" mass="34026">LSKRQRNPLTNYLDGNLWAGKASIGSPPQEFTIDFDTGSADFWVPGKGVTGFSTFDATASSTAKNTSDRFSISYGDGSTVSGPVYTDTVTVAGLSAENQHFSPVTDMGTDFGDTTVDGLMGLAFPTISNLGEKPFFQTLWDEGKVDENLFSFVLGDADDGELFLGGLDQSKFTGQLAYTPVTQAGYWQVEGKARANGIALATEQMIIDTGTTLILGPPASVAKFFKKVRGARAWKNGYWSYPCSMNFKAEFEFGGARFAIPSKYLNLGLTELGSNYCVASIVGQDVGVEAWIVGDAFLRNVYTVFNVGTSSVGFANLA</sequence>
<accession>A0A5C5FZ44</accession>
<evidence type="ECO:0000313" key="8">
    <source>
        <dbReference type="EMBL" id="TNY22098.1"/>
    </source>
</evidence>
<dbReference type="OrthoDB" id="15189at2759"/>
<dbReference type="PANTHER" id="PTHR47966">
    <property type="entry name" value="BETA-SITE APP-CLEAVING ENZYME, ISOFORM A-RELATED"/>
    <property type="match status" value="1"/>
</dbReference>
<evidence type="ECO:0000259" key="7">
    <source>
        <dbReference type="PROSITE" id="PS51767"/>
    </source>
</evidence>
<dbReference type="PRINTS" id="PR00792">
    <property type="entry name" value="PEPSIN"/>
</dbReference>
<dbReference type="CDD" id="cd05471">
    <property type="entry name" value="pepsin_like"/>
    <property type="match status" value="1"/>
</dbReference>
<comment type="caution">
    <text evidence="8">The sequence shown here is derived from an EMBL/GenBank/DDBJ whole genome shotgun (WGS) entry which is preliminary data.</text>
</comment>
<feature type="non-terminal residue" evidence="8">
    <location>
        <position position="318"/>
    </location>
</feature>
<proteinExistence type="inferred from homology"/>
<dbReference type="Gene3D" id="2.40.70.10">
    <property type="entry name" value="Acid Proteases"/>
    <property type="match status" value="2"/>
</dbReference>
<dbReference type="PROSITE" id="PS51767">
    <property type="entry name" value="PEPTIDASE_A1"/>
    <property type="match status" value="1"/>
</dbReference>
<keyword evidence="9" id="KW-1185">Reference proteome</keyword>
<dbReference type="AlphaFoldDB" id="A0A5C5FZ44"/>
<dbReference type="InterPro" id="IPR001969">
    <property type="entry name" value="Aspartic_peptidase_AS"/>
</dbReference>
<evidence type="ECO:0000313" key="9">
    <source>
        <dbReference type="Proteomes" id="UP000311382"/>
    </source>
</evidence>
<reference evidence="8 9" key="1">
    <citation type="submission" date="2019-03" db="EMBL/GenBank/DDBJ databases">
        <title>Rhodosporidium diobovatum UCD-FST 08-225 genome sequencing, assembly, and annotation.</title>
        <authorList>
            <person name="Fakankun I.U."/>
            <person name="Fristensky B."/>
            <person name="Levin D.B."/>
        </authorList>
    </citation>
    <scope>NUCLEOTIDE SEQUENCE [LARGE SCALE GENOMIC DNA]</scope>
    <source>
        <strain evidence="8 9">UCD-FST 08-225</strain>
    </source>
</reference>
<name>A0A5C5FZ44_9BASI</name>
<dbReference type="EMBL" id="SOZI01000031">
    <property type="protein sequence ID" value="TNY22098.1"/>
    <property type="molecule type" value="Genomic_DNA"/>
</dbReference>
<dbReference type="InterPro" id="IPR001461">
    <property type="entry name" value="Aspartic_peptidase_A1"/>
</dbReference>
<dbReference type="Pfam" id="PF00026">
    <property type="entry name" value="Asp"/>
    <property type="match status" value="1"/>
</dbReference>
<dbReference type="Proteomes" id="UP000311382">
    <property type="component" value="Unassembled WGS sequence"/>
</dbReference>
<evidence type="ECO:0000256" key="6">
    <source>
        <dbReference type="RuleBase" id="RU000454"/>
    </source>
</evidence>
<evidence type="ECO:0000256" key="1">
    <source>
        <dbReference type="ARBA" id="ARBA00007447"/>
    </source>
</evidence>
<dbReference type="PROSITE" id="PS00141">
    <property type="entry name" value="ASP_PROTEASE"/>
    <property type="match status" value="1"/>
</dbReference>
<feature type="non-terminal residue" evidence="8">
    <location>
        <position position="1"/>
    </location>
</feature>
<feature type="active site" evidence="5">
    <location>
        <position position="208"/>
    </location>
</feature>
<organism evidence="8 9">
    <name type="scientific">Rhodotorula diobovata</name>
    <dbReference type="NCBI Taxonomy" id="5288"/>
    <lineage>
        <taxon>Eukaryota</taxon>
        <taxon>Fungi</taxon>
        <taxon>Dikarya</taxon>
        <taxon>Basidiomycota</taxon>
        <taxon>Pucciniomycotina</taxon>
        <taxon>Microbotryomycetes</taxon>
        <taxon>Sporidiobolales</taxon>
        <taxon>Sporidiobolaceae</taxon>
        <taxon>Rhodotorula</taxon>
    </lineage>
</organism>